<keyword evidence="4" id="KW-1015">Disulfide bond</keyword>
<evidence type="ECO:0000256" key="4">
    <source>
        <dbReference type="ARBA" id="ARBA00023157"/>
    </source>
</evidence>
<evidence type="ECO:0000256" key="1">
    <source>
        <dbReference type="ARBA" id="ARBA00005791"/>
    </source>
</evidence>
<dbReference type="PANTHER" id="PTHR13887">
    <property type="entry name" value="GLUTATHIONE S-TRANSFERASE KAPPA"/>
    <property type="match status" value="1"/>
</dbReference>
<organism evidence="9 10">
    <name type="scientific">Trueperella bernardiae</name>
    <dbReference type="NCBI Taxonomy" id="59561"/>
    <lineage>
        <taxon>Bacteria</taxon>
        <taxon>Bacillati</taxon>
        <taxon>Actinomycetota</taxon>
        <taxon>Actinomycetes</taxon>
        <taxon>Actinomycetales</taxon>
        <taxon>Actinomycetaceae</taxon>
        <taxon>Trueperella</taxon>
    </lineage>
</organism>
<dbReference type="Gene3D" id="3.40.30.10">
    <property type="entry name" value="Glutaredoxin"/>
    <property type="match status" value="1"/>
</dbReference>
<keyword evidence="3" id="KW-0560">Oxidoreductase</keyword>
<dbReference type="InterPro" id="IPR036249">
    <property type="entry name" value="Thioredoxin-like_sf"/>
</dbReference>
<dbReference type="RefSeq" id="WP_285321416.1">
    <property type="nucleotide sequence ID" value="NZ_JASPDQ010000009.1"/>
</dbReference>
<feature type="compositionally biased region" description="Low complexity" evidence="6">
    <location>
        <begin position="40"/>
        <end position="67"/>
    </location>
</feature>
<protein>
    <submittedName>
        <fullName evidence="9">Thioredoxin domain-containing protein</fullName>
    </submittedName>
</protein>
<dbReference type="AlphaFoldDB" id="A0AAW6ZKD9"/>
<dbReference type="Pfam" id="PF13462">
    <property type="entry name" value="Thioredoxin_4"/>
    <property type="match status" value="1"/>
</dbReference>
<dbReference type="EMBL" id="JASPDQ010000009">
    <property type="protein sequence ID" value="MDK8601821.1"/>
    <property type="molecule type" value="Genomic_DNA"/>
</dbReference>
<proteinExistence type="inferred from homology"/>
<sequence length="258" mass="27394">MNKTVRNLIMTVVLLATVVVALVVMLVLNRSSEAEPEPTTPSASATSEATTPDGASPSAEATEPAAPSAELKELVEGLWRLDPDDPMAVGDLDADIVMQVYFDFRCGYCAKAATETEPKMQHYIDDGTVRVEYHNLAILGDESTLLAQGAVAAANQGKFLEYHSYVYDHHVAGDAVEASEDGIAAVAKAIGVADLEKFRADMTAPETVAAIEDVRTTATSLGISGTPAFIVGYSYVPGFIPIETMDQVIATELARPKD</sequence>
<evidence type="ECO:0000256" key="2">
    <source>
        <dbReference type="ARBA" id="ARBA00022729"/>
    </source>
</evidence>
<keyword evidence="5" id="KW-0676">Redox-active center</keyword>
<evidence type="ECO:0000256" key="5">
    <source>
        <dbReference type="ARBA" id="ARBA00023284"/>
    </source>
</evidence>
<evidence type="ECO:0000256" key="7">
    <source>
        <dbReference type="SAM" id="Phobius"/>
    </source>
</evidence>
<evidence type="ECO:0000313" key="10">
    <source>
        <dbReference type="Proteomes" id="UP001225576"/>
    </source>
</evidence>
<keyword evidence="7" id="KW-0472">Membrane</keyword>
<keyword evidence="7" id="KW-1133">Transmembrane helix</keyword>
<evidence type="ECO:0000256" key="3">
    <source>
        <dbReference type="ARBA" id="ARBA00023002"/>
    </source>
</evidence>
<evidence type="ECO:0000256" key="6">
    <source>
        <dbReference type="SAM" id="MobiDB-lite"/>
    </source>
</evidence>
<comment type="caution">
    <text evidence="9">The sequence shown here is derived from an EMBL/GenBank/DDBJ whole genome shotgun (WGS) entry which is preliminary data.</text>
</comment>
<name>A0AAW6ZKD9_9ACTO</name>
<gene>
    <name evidence="9" type="ORF">QP858_05005</name>
</gene>
<keyword evidence="7" id="KW-0812">Transmembrane</keyword>
<keyword evidence="2" id="KW-0732">Signal</keyword>
<feature type="domain" description="Thioredoxin-like fold" evidence="8">
    <location>
        <begin position="85"/>
        <end position="249"/>
    </location>
</feature>
<dbReference type="Proteomes" id="UP001225576">
    <property type="component" value="Unassembled WGS sequence"/>
</dbReference>
<dbReference type="PANTHER" id="PTHR13887:SF14">
    <property type="entry name" value="DISULFIDE BOND FORMATION PROTEIN D"/>
    <property type="match status" value="1"/>
</dbReference>
<dbReference type="GO" id="GO:0016491">
    <property type="term" value="F:oxidoreductase activity"/>
    <property type="evidence" value="ECO:0007669"/>
    <property type="project" value="UniProtKB-KW"/>
</dbReference>
<feature type="transmembrane region" description="Helical" evidence="7">
    <location>
        <begin position="7"/>
        <end position="28"/>
    </location>
</feature>
<accession>A0AAW6ZKD9</accession>
<dbReference type="SUPFAM" id="SSF52833">
    <property type="entry name" value="Thioredoxin-like"/>
    <property type="match status" value="1"/>
</dbReference>
<comment type="similarity">
    <text evidence="1">Belongs to the thioredoxin family. DsbA subfamily.</text>
</comment>
<reference evidence="9" key="1">
    <citation type="submission" date="2023-05" db="EMBL/GenBank/DDBJ databases">
        <title>Genomic Catalog of Human Bladder Bacteria.</title>
        <authorList>
            <person name="Du J."/>
        </authorList>
    </citation>
    <scope>NUCLEOTIDE SEQUENCE</scope>
    <source>
        <strain evidence="9">UMB1304A</strain>
    </source>
</reference>
<evidence type="ECO:0000259" key="8">
    <source>
        <dbReference type="Pfam" id="PF13462"/>
    </source>
</evidence>
<feature type="region of interest" description="Disordered" evidence="6">
    <location>
        <begin position="32"/>
        <end position="67"/>
    </location>
</feature>
<evidence type="ECO:0000313" key="9">
    <source>
        <dbReference type="EMBL" id="MDK8601821.1"/>
    </source>
</evidence>
<dbReference type="InterPro" id="IPR012336">
    <property type="entry name" value="Thioredoxin-like_fold"/>
</dbReference>